<dbReference type="GO" id="GO:0022857">
    <property type="term" value="F:transmembrane transporter activity"/>
    <property type="evidence" value="ECO:0007669"/>
    <property type="project" value="TreeGrafter"/>
</dbReference>
<dbReference type="PANTHER" id="PTHR30572:SF4">
    <property type="entry name" value="ABC TRANSPORTER PERMEASE YTRF"/>
    <property type="match status" value="1"/>
</dbReference>
<dbReference type="EMBL" id="CP052909">
    <property type="protein sequence ID" value="QNJ97836.1"/>
    <property type="molecule type" value="Genomic_DNA"/>
</dbReference>
<dbReference type="Pfam" id="PF02687">
    <property type="entry name" value="FtsX"/>
    <property type="match status" value="1"/>
</dbReference>
<keyword evidence="11" id="KW-1185">Reference proteome</keyword>
<keyword evidence="5 7" id="KW-0472">Membrane</keyword>
<gene>
    <name evidence="10" type="ORF">ALE3EI_1271</name>
</gene>
<evidence type="ECO:0000313" key="11">
    <source>
        <dbReference type="Proteomes" id="UP000515514"/>
    </source>
</evidence>
<evidence type="ECO:0000256" key="4">
    <source>
        <dbReference type="ARBA" id="ARBA00022989"/>
    </source>
</evidence>
<comment type="subcellular location">
    <subcellularLocation>
        <location evidence="1">Cell membrane</location>
        <topology evidence="1">Multi-pass membrane protein</topology>
    </subcellularLocation>
</comment>
<keyword evidence="4 7" id="KW-1133">Transmembrane helix</keyword>
<feature type="domain" description="MacB-like periplasmic core" evidence="9">
    <location>
        <begin position="21"/>
        <end position="239"/>
    </location>
</feature>
<evidence type="ECO:0000256" key="6">
    <source>
        <dbReference type="ARBA" id="ARBA00038076"/>
    </source>
</evidence>
<feature type="transmembrane region" description="Helical" evidence="7">
    <location>
        <begin position="377"/>
        <end position="397"/>
    </location>
</feature>
<protein>
    <submittedName>
        <fullName evidence="10">Putative ABC transport system permease protein</fullName>
    </submittedName>
</protein>
<evidence type="ECO:0000313" key="10">
    <source>
        <dbReference type="EMBL" id="QNJ97836.1"/>
    </source>
</evidence>
<name>A0A7G8PU20_9FLAO</name>
<dbReference type="InterPro" id="IPR003838">
    <property type="entry name" value="ABC3_permease_C"/>
</dbReference>
<feature type="transmembrane region" description="Helical" evidence="7">
    <location>
        <begin position="21"/>
        <end position="41"/>
    </location>
</feature>
<comment type="similarity">
    <text evidence="6">Belongs to the ABC-4 integral membrane protein family.</text>
</comment>
<dbReference type="KEGG" id="alti:ALE3EI_1271"/>
<reference evidence="10 11" key="1">
    <citation type="submission" date="2020-04" db="EMBL/GenBank/DDBJ databases">
        <title>Genome sequence of Altibacter aquimarinus strain ALE3EI.</title>
        <authorList>
            <person name="Oh H.-M."/>
            <person name="Jang D."/>
        </authorList>
    </citation>
    <scope>NUCLEOTIDE SEQUENCE [LARGE SCALE GENOMIC DNA]</scope>
    <source>
        <strain evidence="10 11">ALE3EI</strain>
    </source>
</reference>
<dbReference type="AlphaFoldDB" id="A0A7G8PU20"/>
<feature type="transmembrane region" description="Helical" evidence="7">
    <location>
        <begin position="331"/>
        <end position="357"/>
    </location>
</feature>
<feature type="transmembrane region" description="Helical" evidence="7">
    <location>
        <begin position="286"/>
        <end position="311"/>
    </location>
</feature>
<evidence type="ECO:0000256" key="2">
    <source>
        <dbReference type="ARBA" id="ARBA00022475"/>
    </source>
</evidence>
<dbReference type="Pfam" id="PF12704">
    <property type="entry name" value="MacB_PCD"/>
    <property type="match status" value="1"/>
</dbReference>
<dbReference type="Proteomes" id="UP000515514">
    <property type="component" value="Chromosome"/>
</dbReference>
<sequence>MFNLERWQEILETIRKNKLRTFLTGLSVASGIFILVILLAIGQGMQNGIAQEFEQDAANRISVWTGVTSESYKGLNPGRRIQMDNADYERAESKNIDELEYKSGVYSIWGGLTTYKNETGSYRIEGVRGDYQFLENASLTNGRFINQSDLDSYEKVAVVGNRVYQDLFKNKEALGEYIEITGIKFKVVGIYTDPGGEREETRIFIPLTTAQRVYNAGDKLRSLVFTLQPEDNFEKALAASEAFSAELEADLKSKHTIAPTDMSAVNINNSLENAKRFYDLMNMIRWFFWGVGICTIIAGVVGVSNIMLIIVKERTKEIGIRKAIGAQPLSIIGMILHESIFVTAIAGFFGLVFSLFLLEMVGPLIETDYIRNPSVDFGVAITTVVILIVAGAVAGFFPARRASNIKPIVALRDE</sequence>
<dbReference type="InterPro" id="IPR025857">
    <property type="entry name" value="MacB_PCD"/>
</dbReference>
<evidence type="ECO:0000256" key="1">
    <source>
        <dbReference type="ARBA" id="ARBA00004651"/>
    </source>
</evidence>
<evidence type="ECO:0000256" key="5">
    <source>
        <dbReference type="ARBA" id="ARBA00023136"/>
    </source>
</evidence>
<evidence type="ECO:0000256" key="3">
    <source>
        <dbReference type="ARBA" id="ARBA00022692"/>
    </source>
</evidence>
<dbReference type="GO" id="GO:0005886">
    <property type="term" value="C:plasma membrane"/>
    <property type="evidence" value="ECO:0007669"/>
    <property type="project" value="UniProtKB-SubCell"/>
</dbReference>
<evidence type="ECO:0000256" key="7">
    <source>
        <dbReference type="SAM" id="Phobius"/>
    </source>
</evidence>
<dbReference type="RefSeq" id="WP_186992074.1">
    <property type="nucleotide sequence ID" value="NZ_CP052909.1"/>
</dbReference>
<keyword evidence="2" id="KW-1003">Cell membrane</keyword>
<proteinExistence type="inferred from homology"/>
<dbReference type="PANTHER" id="PTHR30572">
    <property type="entry name" value="MEMBRANE COMPONENT OF TRANSPORTER-RELATED"/>
    <property type="match status" value="1"/>
</dbReference>
<evidence type="ECO:0000259" key="9">
    <source>
        <dbReference type="Pfam" id="PF12704"/>
    </source>
</evidence>
<evidence type="ECO:0000259" key="8">
    <source>
        <dbReference type="Pfam" id="PF02687"/>
    </source>
</evidence>
<organism evidence="10 11">
    <name type="scientific">Constantimarinum furrinae</name>
    <dbReference type="NCBI Taxonomy" id="2562285"/>
    <lineage>
        <taxon>Bacteria</taxon>
        <taxon>Pseudomonadati</taxon>
        <taxon>Bacteroidota</taxon>
        <taxon>Flavobacteriia</taxon>
        <taxon>Flavobacteriales</taxon>
        <taxon>Flavobacteriaceae</taxon>
        <taxon>Altibacter/Constantimarinum group</taxon>
        <taxon>Constantimarinum</taxon>
    </lineage>
</organism>
<keyword evidence="3 7" id="KW-0812">Transmembrane</keyword>
<accession>A0A7G8PU20</accession>
<feature type="domain" description="ABC3 transporter permease C-terminal" evidence="8">
    <location>
        <begin position="291"/>
        <end position="407"/>
    </location>
</feature>
<dbReference type="InterPro" id="IPR050250">
    <property type="entry name" value="Macrolide_Exporter_MacB"/>
</dbReference>